<organism evidence="2 3">
    <name type="scientific">Dipteronia dyeriana</name>
    <dbReference type="NCBI Taxonomy" id="168575"/>
    <lineage>
        <taxon>Eukaryota</taxon>
        <taxon>Viridiplantae</taxon>
        <taxon>Streptophyta</taxon>
        <taxon>Embryophyta</taxon>
        <taxon>Tracheophyta</taxon>
        <taxon>Spermatophyta</taxon>
        <taxon>Magnoliopsida</taxon>
        <taxon>eudicotyledons</taxon>
        <taxon>Gunneridae</taxon>
        <taxon>Pentapetalae</taxon>
        <taxon>rosids</taxon>
        <taxon>malvids</taxon>
        <taxon>Sapindales</taxon>
        <taxon>Sapindaceae</taxon>
        <taxon>Hippocastanoideae</taxon>
        <taxon>Acereae</taxon>
        <taxon>Dipteronia</taxon>
    </lineage>
</organism>
<dbReference type="InterPro" id="IPR000477">
    <property type="entry name" value="RT_dom"/>
</dbReference>
<gene>
    <name evidence="2" type="ORF">Ddye_004685</name>
</gene>
<accession>A0AAE0CNZ4</accession>
<dbReference type="AlphaFoldDB" id="A0AAE0CNZ4"/>
<dbReference type="InterPro" id="IPR052343">
    <property type="entry name" value="Retrotransposon-Effector_Assoc"/>
</dbReference>
<proteinExistence type="predicted"/>
<sequence>MDSMMRENVAGNGSMDANVDIVVGNCVEYMDILGASNFEEVASKLKEAMEVSMEGIWLLWNNGRVKLQVVASSRHSITTVVAEGDRFCVLTIVYANSSVVTWRKLWGYLSAIRNCFKGSWVVMRDFNEITNIVEKKVDRGYFFNSGSHIPRGPLKPFRFEAMWLKHEEFGNMVRCNWNSHEKQNLSKASSTYAYGVLPNLFPGLEEGVSYDLNKPVSEEEVRLGLFGTGGLKAPGPDGFPTIFFQNQWSVYKNELVKRVVESFKIGTFPIKLNQILIALIPKIHSPLDMSRSKPISLCNTTYKIISKVIVQRLWSLMPNLISPNQIAFVPRRQIQDNIVVAQEVLHKFKTIKGKKGFFSWKIDLSKAYDRLQWNFIRDVIVEVGLKGSLVDLIIWCVTTISCKAILNGESCILYSCNTNERAAKNVSEVCGSPLTKDLGKYLGVPLIHGRVRNRTYGALVEKVQSRLAGWKSDTLSLVERVTLIKVVTSSLPVYTMEHATSILSEDTLSQTVSHYLLNGEWLNAQLASVLPWYIVHRVASIHAGRSYSGPDRCIWGWTQDGEFIVKTAYEGYFEAMSLLM</sequence>
<dbReference type="EMBL" id="JANJYI010000002">
    <property type="protein sequence ID" value="KAK2658152.1"/>
    <property type="molecule type" value="Genomic_DNA"/>
</dbReference>
<dbReference type="Pfam" id="PF00078">
    <property type="entry name" value="RVT_1"/>
    <property type="match status" value="1"/>
</dbReference>
<dbReference type="PANTHER" id="PTHR46890:SF48">
    <property type="entry name" value="RNA-DIRECTED DNA POLYMERASE"/>
    <property type="match status" value="1"/>
</dbReference>
<dbReference type="PANTHER" id="PTHR46890">
    <property type="entry name" value="NON-LTR RETROLELEMENT REVERSE TRANSCRIPTASE-LIKE PROTEIN-RELATED"/>
    <property type="match status" value="1"/>
</dbReference>
<feature type="domain" description="Reverse transcriptase" evidence="1">
    <location>
        <begin position="289"/>
        <end position="388"/>
    </location>
</feature>
<protein>
    <recommendedName>
        <fullName evidence="1">Reverse transcriptase domain-containing protein</fullName>
    </recommendedName>
</protein>
<evidence type="ECO:0000313" key="2">
    <source>
        <dbReference type="EMBL" id="KAK2658152.1"/>
    </source>
</evidence>
<comment type="caution">
    <text evidence="2">The sequence shown here is derived from an EMBL/GenBank/DDBJ whole genome shotgun (WGS) entry which is preliminary data.</text>
</comment>
<dbReference type="InterPro" id="IPR043502">
    <property type="entry name" value="DNA/RNA_pol_sf"/>
</dbReference>
<keyword evidence="3" id="KW-1185">Reference proteome</keyword>
<evidence type="ECO:0000259" key="1">
    <source>
        <dbReference type="Pfam" id="PF00078"/>
    </source>
</evidence>
<dbReference type="SUPFAM" id="SSF56672">
    <property type="entry name" value="DNA/RNA polymerases"/>
    <property type="match status" value="1"/>
</dbReference>
<reference evidence="2" key="1">
    <citation type="journal article" date="2023" name="Plant J.">
        <title>Genome sequences and population genomics provide insights into the demographic history, inbreeding, and mutation load of two 'living fossil' tree species of Dipteronia.</title>
        <authorList>
            <person name="Feng Y."/>
            <person name="Comes H.P."/>
            <person name="Chen J."/>
            <person name="Zhu S."/>
            <person name="Lu R."/>
            <person name="Zhang X."/>
            <person name="Li P."/>
            <person name="Qiu J."/>
            <person name="Olsen K.M."/>
            <person name="Qiu Y."/>
        </authorList>
    </citation>
    <scope>NUCLEOTIDE SEQUENCE</scope>
    <source>
        <strain evidence="2">KIB01</strain>
    </source>
</reference>
<evidence type="ECO:0000313" key="3">
    <source>
        <dbReference type="Proteomes" id="UP001280121"/>
    </source>
</evidence>
<name>A0AAE0CNZ4_9ROSI</name>
<dbReference type="Proteomes" id="UP001280121">
    <property type="component" value="Unassembled WGS sequence"/>
</dbReference>